<dbReference type="BioCyc" id="MMAZ1236903:G139K-2407-MONOMER"/>
<sequence>MQVRINKCLNSYPDNSGYTKKDLIYLHYSYRQTSSTLE</sequence>
<name>M1QLF0_METMZ</name>
<protein>
    <submittedName>
        <fullName evidence="1">Uncharacterized protein</fullName>
    </submittedName>
</protein>
<evidence type="ECO:0000313" key="1">
    <source>
        <dbReference type="EMBL" id="AGF97824.1"/>
    </source>
</evidence>
<gene>
    <name evidence="1" type="ORF">MmTuc01_2516</name>
</gene>
<dbReference type="Proteomes" id="UP000011718">
    <property type="component" value="Chromosome"/>
</dbReference>
<organism evidence="1 2">
    <name type="scientific">Methanosarcina mazei Tuc01</name>
    <dbReference type="NCBI Taxonomy" id="1236903"/>
    <lineage>
        <taxon>Archaea</taxon>
        <taxon>Methanobacteriati</taxon>
        <taxon>Methanobacteriota</taxon>
        <taxon>Stenosarchaea group</taxon>
        <taxon>Methanomicrobia</taxon>
        <taxon>Methanosarcinales</taxon>
        <taxon>Methanosarcinaceae</taxon>
        <taxon>Methanosarcina</taxon>
    </lineage>
</organism>
<proteinExistence type="predicted"/>
<accession>M1QLF0</accession>
<evidence type="ECO:0000313" key="2">
    <source>
        <dbReference type="Proteomes" id="UP000011718"/>
    </source>
</evidence>
<dbReference type="AlphaFoldDB" id="M1QLF0"/>
<dbReference type="KEGG" id="mmaz:MmTuc01_2516"/>
<dbReference type="HOGENOM" id="CLU_3322982_0_0_2"/>
<reference evidence="1 2" key="1">
    <citation type="journal article" date="2013" name="Genome Announc.">
        <title>Complete Genome of a Methanosarcina mazei Strain Isolated from Sediment Samples from an Amazonian Flooded Area.</title>
        <authorList>
            <person name="Assis das Gracas D."/>
            <person name="Thiago Juca Ramos R."/>
            <person name="Vieira Araujo A.C."/>
            <person name="Zahlouth R."/>
            <person name="Ribeiro Carneiro A."/>
            <person name="Souza Lopes T."/>
            <person name="Azevedo Barauna R."/>
            <person name="Azevedo V."/>
            <person name="Cruz Schneider M.P."/>
            <person name="Pellizari V.H."/>
            <person name="Silva A."/>
        </authorList>
    </citation>
    <scope>NUCLEOTIDE SEQUENCE [LARGE SCALE GENOMIC DNA]</scope>
    <source>
        <strain evidence="1 2">Tuc01</strain>
    </source>
</reference>
<dbReference type="EMBL" id="CP004144">
    <property type="protein sequence ID" value="AGF97824.1"/>
    <property type="molecule type" value="Genomic_DNA"/>
</dbReference>